<organism evidence="1 2">
    <name type="scientific">Rhizobium rhizogenes</name>
    <name type="common">Agrobacterium rhizogenes</name>
    <dbReference type="NCBI Taxonomy" id="359"/>
    <lineage>
        <taxon>Bacteria</taxon>
        <taxon>Pseudomonadati</taxon>
        <taxon>Pseudomonadota</taxon>
        <taxon>Alphaproteobacteria</taxon>
        <taxon>Hyphomicrobiales</taxon>
        <taxon>Rhizobiaceae</taxon>
        <taxon>Rhizobium/Agrobacterium group</taxon>
        <taxon>Rhizobium</taxon>
    </lineage>
</organism>
<evidence type="ECO:0000313" key="2">
    <source>
        <dbReference type="Proteomes" id="UP000473658"/>
    </source>
</evidence>
<dbReference type="EMBL" id="QRFF01000001">
    <property type="protein sequence ID" value="KAA3504339.1"/>
    <property type="molecule type" value="Genomic_DNA"/>
</dbReference>
<evidence type="ECO:0000313" key="1">
    <source>
        <dbReference type="EMBL" id="KAA3504339.1"/>
    </source>
</evidence>
<proteinExistence type="predicted"/>
<dbReference type="Proteomes" id="UP000473658">
    <property type="component" value="Unassembled WGS sequence"/>
</dbReference>
<sequence>MPVASTSFVKRRDAILQVIGFLVVGMQQTEDLINTTLQLALPDGQFLTLDGLMRDKKRLRKATLGRLITVMKQRTALSPDFEEVLEAYLEDRNILIHDLGRMGGFDYKSKEDLDRMERFLGNLNQNYEVVTKVYRFSGSGRVKLGSVRK</sequence>
<protein>
    <submittedName>
        <fullName evidence="1">Uncharacterized protein</fullName>
    </submittedName>
</protein>
<reference evidence="1 2" key="1">
    <citation type="submission" date="2018-08" db="EMBL/GenBank/DDBJ databases">
        <title>Crown Gall in kiwifruit.</title>
        <authorList>
            <person name="Visnovsky S.B."/>
            <person name="Pitman A.R."/>
        </authorList>
    </citation>
    <scope>NUCLEOTIDE SEQUENCE [LARGE SCALE GENOMIC DNA]</scope>
    <source>
        <strain evidence="1 2">SBV_302_78_2</strain>
    </source>
</reference>
<gene>
    <name evidence="1" type="ORF">DXM27_03620</name>
</gene>
<accession>A0AA88JU19</accession>
<dbReference type="AlphaFoldDB" id="A0AA88JU19"/>
<name>A0AA88JU19_RHIRH</name>
<comment type="caution">
    <text evidence="1">The sequence shown here is derived from an EMBL/GenBank/DDBJ whole genome shotgun (WGS) entry which is preliminary data.</text>
</comment>
<dbReference type="RefSeq" id="WP_149897795.1">
    <property type="nucleotide sequence ID" value="NZ_QRFF01000001.1"/>
</dbReference>